<dbReference type="Proteomes" id="UP000324222">
    <property type="component" value="Unassembled WGS sequence"/>
</dbReference>
<dbReference type="AlphaFoldDB" id="A0A5B7HZB8"/>
<name>A0A5B7HZB8_PORTR</name>
<gene>
    <name evidence="1" type="ORF">E2C01_071180</name>
</gene>
<protein>
    <submittedName>
        <fullName evidence="1">Uncharacterized protein</fullName>
    </submittedName>
</protein>
<evidence type="ECO:0000313" key="1">
    <source>
        <dbReference type="EMBL" id="MPC76752.1"/>
    </source>
</evidence>
<proteinExistence type="predicted"/>
<comment type="caution">
    <text evidence="1">The sequence shown here is derived from an EMBL/GenBank/DDBJ whole genome shotgun (WGS) entry which is preliminary data.</text>
</comment>
<dbReference type="EMBL" id="VSRR010044126">
    <property type="protein sequence ID" value="MPC76752.1"/>
    <property type="molecule type" value="Genomic_DNA"/>
</dbReference>
<keyword evidence="2" id="KW-1185">Reference proteome</keyword>
<evidence type="ECO:0000313" key="2">
    <source>
        <dbReference type="Proteomes" id="UP000324222"/>
    </source>
</evidence>
<reference evidence="1 2" key="1">
    <citation type="submission" date="2019-05" db="EMBL/GenBank/DDBJ databases">
        <title>Another draft genome of Portunus trituberculatus and its Hox gene families provides insights of decapod evolution.</title>
        <authorList>
            <person name="Jeong J.-H."/>
            <person name="Song I."/>
            <person name="Kim S."/>
            <person name="Choi T."/>
            <person name="Kim D."/>
            <person name="Ryu S."/>
            <person name="Kim W."/>
        </authorList>
    </citation>
    <scope>NUCLEOTIDE SEQUENCE [LARGE SCALE GENOMIC DNA]</scope>
    <source>
        <tissue evidence="1">Muscle</tissue>
    </source>
</reference>
<accession>A0A5B7HZB8</accession>
<sequence length="66" mass="7320">MSRHVTFESCHKVTSPTSHDNPILSRCGLSHASYLAVTGRSRYLSLNTTVLRYARHPLHLACNASP</sequence>
<organism evidence="1 2">
    <name type="scientific">Portunus trituberculatus</name>
    <name type="common">Swimming crab</name>
    <name type="synonym">Neptunus trituberculatus</name>
    <dbReference type="NCBI Taxonomy" id="210409"/>
    <lineage>
        <taxon>Eukaryota</taxon>
        <taxon>Metazoa</taxon>
        <taxon>Ecdysozoa</taxon>
        <taxon>Arthropoda</taxon>
        <taxon>Crustacea</taxon>
        <taxon>Multicrustacea</taxon>
        <taxon>Malacostraca</taxon>
        <taxon>Eumalacostraca</taxon>
        <taxon>Eucarida</taxon>
        <taxon>Decapoda</taxon>
        <taxon>Pleocyemata</taxon>
        <taxon>Brachyura</taxon>
        <taxon>Eubrachyura</taxon>
        <taxon>Portunoidea</taxon>
        <taxon>Portunidae</taxon>
        <taxon>Portuninae</taxon>
        <taxon>Portunus</taxon>
    </lineage>
</organism>